<dbReference type="SUPFAM" id="SSF52540">
    <property type="entry name" value="P-loop containing nucleoside triphosphate hydrolases"/>
    <property type="match status" value="1"/>
</dbReference>
<dbReference type="PANTHER" id="PTHR48082:SF2">
    <property type="entry name" value="ATP SYNTHASE SUBUNIT ALPHA, MITOCHONDRIAL"/>
    <property type="match status" value="1"/>
</dbReference>
<gene>
    <name evidence="16" type="ORF">MGU_04878</name>
</gene>
<comment type="subcellular location">
    <subcellularLocation>
        <location evidence="1">Mitochondrion inner membrane</location>
    </subcellularLocation>
</comment>
<dbReference type="InterPro" id="IPR038376">
    <property type="entry name" value="ATP_synth_asu_C_sf"/>
</dbReference>
<evidence type="ECO:0000256" key="11">
    <source>
        <dbReference type="RuleBase" id="RU000339"/>
    </source>
</evidence>
<keyword evidence="17" id="KW-1185">Reference proteome</keyword>
<evidence type="ECO:0000256" key="1">
    <source>
        <dbReference type="ARBA" id="ARBA00004273"/>
    </source>
</evidence>
<dbReference type="Pfam" id="PF02874">
    <property type="entry name" value="ATP-synt_ab_N"/>
    <property type="match status" value="1"/>
</dbReference>
<dbReference type="InterPro" id="IPR004100">
    <property type="entry name" value="ATPase_F1/V1/A1_a/bsu_N"/>
</dbReference>
<evidence type="ECO:0000256" key="9">
    <source>
        <dbReference type="ARBA" id="ARBA00023196"/>
    </source>
</evidence>
<evidence type="ECO:0000256" key="10">
    <source>
        <dbReference type="ARBA" id="ARBA00023310"/>
    </source>
</evidence>
<evidence type="ECO:0000256" key="12">
    <source>
        <dbReference type="RuleBase" id="RU003551"/>
    </source>
</evidence>
<dbReference type="FunFam" id="2.40.30.20:FF:000001">
    <property type="entry name" value="ATP synthase subunit alpha"/>
    <property type="match status" value="1"/>
</dbReference>
<comment type="similarity">
    <text evidence="2 11">Belongs to the ATPase alpha/beta chains family.</text>
</comment>
<dbReference type="NCBIfam" id="TIGR00962">
    <property type="entry name" value="atpA"/>
    <property type="match status" value="1"/>
</dbReference>
<dbReference type="InterPro" id="IPR000793">
    <property type="entry name" value="ATP_synth_asu_C"/>
</dbReference>
<dbReference type="HAMAP" id="MF_01346">
    <property type="entry name" value="ATP_synth_alpha_bact"/>
    <property type="match status" value="1"/>
</dbReference>
<dbReference type="PANTHER" id="PTHR48082">
    <property type="entry name" value="ATP SYNTHASE SUBUNIT ALPHA, MITOCHONDRIAL"/>
    <property type="match status" value="1"/>
</dbReference>
<sequence>MFRNALRQSTRAVGAVSAAGRVAAVRNAAPTVFTGLQARSYADKASPTEVSSILEQRIRGVQEESGLAETGRVLSVGDGIARVHGLANVQAEELVEFASGVKGMCMNLEAGQVGVVLFGSDRLVKEGETVKRTGAIVDVPVGPELLGRVIDALGNPIDGKGPLNTKERRRAQLKAPGILPRKSVNEPVQTGFKSVDAMVPIGRGQRELIIGDRQTGKTAVGLDTILNQKRWNSGSDEKKKLYCVYVAVGQKRSTVAQLVKTLEENDAMKYSIVVAATASEAAPLQYIAPFTAASVGEWFRDNGRHALVIYDDLSKQAVAYRQMSLLLRRPPGREAYPGDVFYLHSRLLERAAKLNDHHGGGSMTALPIIETQGGDVSAYIPTNVISITDGQIFLESELFYKGVRPAINVGLSVSRVGSSAQLKAMKQVAGSLKLFLAQYREVAAFAQFGSDLDAATKQTLARGERLTELLKQKQYSPMAVNEMVPLIFAGVNGYLDDVPVSKILQWESDYLAHLKANEADLLNTIEKEGAISKELEAKLKDVTQSFIKSFLG</sequence>
<dbReference type="CDD" id="cd18116">
    <property type="entry name" value="ATP-synt_F1_alpha_N"/>
    <property type="match status" value="1"/>
</dbReference>
<keyword evidence="5 11" id="KW-0375">Hydrogen ion transport</keyword>
<feature type="domain" description="ATPase F1/V1/A1 complex alpha/beta subunit N-terminal" evidence="15">
    <location>
        <begin position="68"/>
        <end position="134"/>
    </location>
</feature>
<keyword evidence="10 12" id="KW-0066">ATP synthesis</keyword>
<dbReference type="GO" id="GO:0045259">
    <property type="term" value="C:proton-transporting ATP synthase complex"/>
    <property type="evidence" value="ECO:0007669"/>
    <property type="project" value="UniProtKB-KW"/>
</dbReference>
<feature type="domain" description="ATPase F1/V1/A1 complex alpha/beta subunit nucleotide-binding" evidence="13">
    <location>
        <begin position="191"/>
        <end position="414"/>
    </location>
</feature>
<dbReference type="Gene3D" id="2.40.30.20">
    <property type="match status" value="1"/>
</dbReference>
<dbReference type="OrthoDB" id="9805536at2759"/>
<keyword evidence="4 12" id="KW-0547">Nucleotide-binding</keyword>
<evidence type="ECO:0000256" key="5">
    <source>
        <dbReference type="ARBA" id="ARBA00022781"/>
    </source>
</evidence>
<comment type="caution">
    <text evidence="16">The sequence shown here is derived from an EMBL/GenBank/DDBJ whole genome shotgun (WGS) entry which is preliminary data.</text>
</comment>
<evidence type="ECO:0000256" key="3">
    <source>
        <dbReference type="ARBA" id="ARBA00022448"/>
    </source>
</evidence>
<dbReference type="InterPro" id="IPR020003">
    <property type="entry name" value="ATPase_a/bsu_AS"/>
</dbReference>
<accession>A0A0B4I5D5</accession>
<dbReference type="InterPro" id="IPR000194">
    <property type="entry name" value="ATPase_F1/V1/A1_a/bsu_nucl-bd"/>
</dbReference>
<keyword evidence="3 11" id="KW-0813">Transport</keyword>
<evidence type="ECO:0000256" key="4">
    <source>
        <dbReference type="ARBA" id="ARBA00022741"/>
    </source>
</evidence>
<evidence type="ECO:0000313" key="17">
    <source>
        <dbReference type="Proteomes" id="UP000031192"/>
    </source>
</evidence>
<reference evidence="16 17" key="1">
    <citation type="journal article" date="2014" name="Proc. Natl. Acad. Sci. U.S.A.">
        <title>Trajectory and genomic determinants of fungal-pathogen speciation and host adaptation.</title>
        <authorList>
            <person name="Hu X."/>
            <person name="Xiao G."/>
            <person name="Zheng P."/>
            <person name="Shang Y."/>
            <person name="Su Y."/>
            <person name="Zhang X."/>
            <person name="Liu X."/>
            <person name="Zhan S."/>
            <person name="St Leger R.J."/>
            <person name="Wang C."/>
        </authorList>
    </citation>
    <scope>NUCLEOTIDE SEQUENCE [LARGE SCALE GENOMIC DNA]</scope>
    <source>
        <strain evidence="16 17">ARSEF 977</strain>
    </source>
</reference>
<keyword evidence="8" id="KW-0472">Membrane</keyword>
<evidence type="ECO:0000313" key="16">
    <source>
        <dbReference type="EMBL" id="KID88049.1"/>
    </source>
</evidence>
<evidence type="ECO:0000259" key="14">
    <source>
        <dbReference type="Pfam" id="PF00306"/>
    </source>
</evidence>
<keyword evidence="6 12" id="KW-0067">ATP-binding</keyword>
<dbReference type="GO" id="GO:0005743">
    <property type="term" value="C:mitochondrial inner membrane"/>
    <property type="evidence" value="ECO:0007669"/>
    <property type="project" value="UniProtKB-SubCell"/>
</dbReference>
<dbReference type="Pfam" id="PF00006">
    <property type="entry name" value="ATP-synt_ab"/>
    <property type="match status" value="1"/>
</dbReference>
<dbReference type="CDD" id="cd18113">
    <property type="entry name" value="ATP-synt_F1_alpha_C"/>
    <property type="match status" value="1"/>
</dbReference>
<dbReference type="SUPFAM" id="SSF47917">
    <property type="entry name" value="C-terminal domain of alpha and beta subunits of F1 ATP synthase"/>
    <property type="match status" value="1"/>
</dbReference>
<dbReference type="Gene3D" id="3.40.50.300">
    <property type="entry name" value="P-loop containing nucleotide triphosphate hydrolases"/>
    <property type="match status" value="1"/>
</dbReference>
<dbReference type="PIRSF" id="PIRSF039088">
    <property type="entry name" value="F_ATPase_subunit_alpha"/>
    <property type="match status" value="1"/>
</dbReference>
<proteinExistence type="inferred from homology"/>
<organism evidence="16 17">
    <name type="scientific">Metarhizium guizhouense (strain ARSEF 977)</name>
    <dbReference type="NCBI Taxonomy" id="1276136"/>
    <lineage>
        <taxon>Eukaryota</taxon>
        <taxon>Fungi</taxon>
        <taxon>Dikarya</taxon>
        <taxon>Ascomycota</taxon>
        <taxon>Pezizomycotina</taxon>
        <taxon>Sordariomycetes</taxon>
        <taxon>Hypocreomycetidae</taxon>
        <taxon>Hypocreales</taxon>
        <taxon>Clavicipitaceae</taxon>
        <taxon>Metarhizium</taxon>
    </lineage>
</organism>
<evidence type="ECO:0000259" key="15">
    <source>
        <dbReference type="Pfam" id="PF02874"/>
    </source>
</evidence>
<dbReference type="FunFam" id="1.20.150.20:FF:000001">
    <property type="entry name" value="ATP synthase subunit alpha"/>
    <property type="match status" value="1"/>
</dbReference>
<dbReference type="GO" id="GO:0043531">
    <property type="term" value="F:ADP binding"/>
    <property type="evidence" value="ECO:0007669"/>
    <property type="project" value="TreeGrafter"/>
</dbReference>
<dbReference type="HOGENOM" id="CLU_010091_2_1_1"/>
<dbReference type="FunFam" id="3.40.50.300:FF:004039">
    <property type="entry name" value="ATP synthase subunit alpha, mitochondrial"/>
    <property type="match status" value="1"/>
</dbReference>
<dbReference type="InterPro" id="IPR027417">
    <property type="entry name" value="P-loop_NTPase"/>
</dbReference>
<dbReference type="EMBL" id="AZNH01000013">
    <property type="protein sequence ID" value="KID88049.1"/>
    <property type="molecule type" value="Genomic_DNA"/>
</dbReference>
<dbReference type="SUPFAM" id="SSF50615">
    <property type="entry name" value="N-terminal domain of alpha and beta subunits of F1 ATP synthase"/>
    <property type="match status" value="1"/>
</dbReference>
<comment type="function">
    <text evidence="12">Produces ATP from ADP in the presence of a proton gradient across the membrane.</text>
</comment>
<name>A0A0B4I5D5_METGA</name>
<dbReference type="Pfam" id="PF00306">
    <property type="entry name" value="ATP-synt_ab_C"/>
    <property type="match status" value="1"/>
</dbReference>
<evidence type="ECO:0000256" key="8">
    <source>
        <dbReference type="ARBA" id="ARBA00023136"/>
    </source>
</evidence>
<dbReference type="CDD" id="cd01132">
    <property type="entry name" value="F1-ATPase_alpha_CD"/>
    <property type="match status" value="1"/>
</dbReference>
<keyword evidence="7 11" id="KW-0406">Ion transport</keyword>
<dbReference type="NCBIfam" id="NF009884">
    <property type="entry name" value="PRK13343.1"/>
    <property type="match status" value="1"/>
</dbReference>
<dbReference type="GO" id="GO:0046933">
    <property type="term" value="F:proton-transporting ATP synthase activity, rotational mechanism"/>
    <property type="evidence" value="ECO:0007669"/>
    <property type="project" value="InterPro"/>
</dbReference>
<evidence type="ECO:0000259" key="13">
    <source>
        <dbReference type="Pfam" id="PF00006"/>
    </source>
</evidence>
<keyword evidence="9 12" id="KW-0139">CF(1)</keyword>
<dbReference type="InterPro" id="IPR005294">
    <property type="entry name" value="ATP_synth_F1_asu"/>
</dbReference>
<dbReference type="InterPro" id="IPR023366">
    <property type="entry name" value="ATP_synth_asu-like_sf"/>
</dbReference>
<dbReference type="InterPro" id="IPR036121">
    <property type="entry name" value="ATPase_F1/V1/A1_a/bsu_N_sf"/>
</dbReference>
<dbReference type="AlphaFoldDB" id="A0A0B4I5D5"/>
<evidence type="ECO:0000256" key="7">
    <source>
        <dbReference type="ARBA" id="ARBA00023065"/>
    </source>
</evidence>
<feature type="domain" description="ATP synthase alpha subunit C-terminal" evidence="14">
    <location>
        <begin position="421"/>
        <end position="546"/>
    </location>
</feature>
<dbReference type="Proteomes" id="UP000031192">
    <property type="component" value="Unassembled WGS sequence"/>
</dbReference>
<protein>
    <recommendedName>
        <fullName evidence="12">ATP synthase subunit alpha</fullName>
    </recommendedName>
</protein>
<dbReference type="GO" id="GO:0005524">
    <property type="term" value="F:ATP binding"/>
    <property type="evidence" value="ECO:0007669"/>
    <property type="project" value="UniProtKB-KW"/>
</dbReference>
<dbReference type="InterPro" id="IPR033732">
    <property type="entry name" value="ATP_synth_F1_a_nt-bd_dom"/>
</dbReference>
<dbReference type="Gene3D" id="1.20.150.20">
    <property type="entry name" value="ATP synthase alpha/beta chain, C-terminal domain"/>
    <property type="match status" value="1"/>
</dbReference>
<evidence type="ECO:0000256" key="2">
    <source>
        <dbReference type="ARBA" id="ARBA00008936"/>
    </source>
</evidence>
<evidence type="ECO:0000256" key="6">
    <source>
        <dbReference type="ARBA" id="ARBA00022840"/>
    </source>
</evidence>
<dbReference type="PROSITE" id="PS00152">
    <property type="entry name" value="ATPASE_ALPHA_BETA"/>
    <property type="match status" value="1"/>
</dbReference>